<feature type="domain" description="EamA" evidence="7">
    <location>
        <begin position="146"/>
        <end position="279"/>
    </location>
</feature>
<sequence length="311" mass="31419">MGTALCLLSAVGFGVMAVFGKLSYDAGASVDMVLLARFGIAGAVLLAVAAARHAFRGLTVRPVVTGLAMGAIGYALQAGFYFAALTRVDASLVALILYVYPVLVMAGAIALRRERASVRRCVALVVALTGIVLVLAGASAGQIDALGALLALGSALTYTVYILVGDRLTADVPALPLSALVCCGAFGTFLIIGTTGHTVDLAIAPVGWLWLTAIALISTVAAVLCFFAGLARVGPSKAAILSILEPVVTVGSAALVFGESMGPAQWCGGLLVLGAVVIVQWKRRSRPVATDPVTTANGPAAIPARCAAAEG</sequence>
<gene>
    <name evidence="8" type="ORF">FDO65_18890</name>
</gene>
<evidence type="ECO:0000313" key="9">
    <source>
        <dbReference type="Proteomes" id="UP000306985"/>
    </source>
</evidence>
<evidence type="ECO:0000259" key="7">
    <source>
        <dbReference type="Pfam" id="PF00892"/>
    </source>
</evidence>
<feature type="transmembrane region" description="Helical" evidence="6">
    <location>
        <begin position="208"/>
        <end position="231"/>
    </location>
</feature>
<keyword evidence="5 6" id="KW-0472">Membrane</keyword>
<feature type="transmembrane region" description="Helical" evidence="6">
    <location>
        <begin position="63"/>
        <end position="84"/>
    </location>
</feature>
<feature type="domain" description="EamA" evidence="7">
    <location>
        <begin position="2"/>
        <end position="135"/>
    </location>
</feature>
<dbReference type="RefSeq" id="WP_137451295.1">
    <property type="nucleotide sequence ID" value="NZ_SZZH01000006.1"/>
</dbReference>
<reference evidence="8 9" key="1">
    <citation type="submission" date="2019-05" db="EMBL/GenBank/DDBJ databases">
        <title>Nakamurella sp. N5BH11, whole genome shotgun sequence.</title>
        <authorList>
            <person name="Tuo L."/>
        </authorList>
    </citation>
    <scope>NUCLEOTIDE SEQUENCE [LARGE SCALE GENOMIC DNA]</scope>
    <source>
        <strain evidence="8 9">N5BH11</strain>
    </source>
</reference>
<evidence type="ECO:0000256" key="2">
    <source>
        <dbReference type="ARBA" id="ARBA00007362"/>
    </source>
</evidence>
<feature type="transmembrane region" description="Helical" evidence="6">
    <location>
        <begin position="121"/>
        <end position="140"/>
    </location>
</feature>
<feature type="transmembrane region" description="Helical" evidence="6">
    <location>
        <begin position="176"/>
        <end position="196"/>
    </location>
</feature>
<dbReference type="Pfam" id="PF00892">
    <property type="entry name" value="EamA"/>
    <property type="match status" value="2"/>
</dbReference>
<evidence type="ECO:0000256" key="1">
    <source>
        <dbReference type="ARBA" id="ARBA00004141"/>
    </source>
</evidence>
<dbReference type="AlphaFoldDB" id="A0A4U6QAG6"/>
<dbReference type="OrthoDB" id="6119273at2"/>
<dbReference type="PANTHER" id="PTHR32322">
    <property type="entry name" value="INNER MEMBRANE TRANSPORTER"/>
    <property type="match status" value="1"/>
</dbReference>
<dbReference type="Gene3D" id="1.10.3730.20">
    <property type="match status" value="1"/>
</dbReference>
<keyword evidence="9" id="KW-1185">Reference proteome</keyword>
<dbReference type="PANTHER" id="PTHR32322:SF2">
    <property type="entry name" value="EAMA DOMAIN-CONTAINING PROTEIN"/>
    <property type="match status" value="1"/>
</dbReference>
<dbReference type="InterPro" id="IPR000620">
    <property type="entry name" value="EamA_dom"/>
</dbReference>
<evidence type="ECO:0000256" key="3">
    <source>
        <dbReference type="ARBA" id="ARBA00022692"/>
    </source>
</evidence>
<dbReference type="EMBL" id="SZZH01000006">
    <property type="protein sequence ID" value="TKV56908.1"/>
    <property type="molecule type" value="Genomic_DNA"/>
</dbReference>
<accession>A0A4U6QAG6</accession>
<dbReference type="Proteomes" id="UP000306985">
    <property type="component" value="Unassembled WGS sequence"/>
</dbReference>
<name>A0A4U6QAG6_9ACTN</name>
<feature type="transmembrane region" description="Helical" evidence="6">
    <location>
        <begin position="33"/>
        <end position="51"/>
    </location>
</feature>
<dbReference type="SUPFAM" id="SSF103481">
    <property type="entry name" value="Multidrug resistance efflux transporter EmrE"/>
    <property type="match status" value="2"/>
</dbReference>
<proteinExistence type="inferred from homology"/>
<dbReference type="GO" id="GO:0016020">
    <property type="term" value="C:membrane"/>
    <property type="evidence" value="ECO:0007669"/>
    <property type="project" value="UniProtKB-SubCell"/>
</dbReference>
<evidence type="ECO:0000256" key="5">
    <source>
        <dbReference type="ARBA" id="ARBA00023136"/>
    </source>
</evidence>
<evidence type="ECO:0000313" key="8">
    <source>
        <dbReference type="EMBL" id="TKV56908.1"/>
    </source>
</evidence>
<dbReference type="InterPro" id="IPR037185">
    <property type="entry name" value="EmrE-like"/>
</dbReference>
<evidence type="ECO:0000256" key="6">
    <source>
        <dbReference type="SAM" id="Phobius"/>
    </source>
</evidence>
<feature type="transmembrane region" description="Helical" evidence="6">
    <location>
        <begin position="238"/>
        <end position="257"/>
    </location>
</feature>
<dbReference type="InterPro" id="IPR050638">
    <property type="entry name" value="AA-Vitamin_Transporters"/>
</dbReference>
<keyword evidence="4 6" id="KW-1133">Transmembrane helix</keyword>
<evidence type="ECO:0000256" key="4">
    <source>
        <dbReference type="ARBA" id="ARBA00022989"/>
    </source>
</evidence>
<comment type="similarity">
    <text evidence="2">Belongs to the EamA transporter family.</text>
</comment>
<comment type="caution">
    <text evidence="8">The sequence shown here is derived from an EMBL/GenBank/DDBJ whole genome shotgun (WGS) entry which is preliminary data.</text>
</comment>
<feature type="transmembrane region" description="Helical" evidence="6">
    <location>
        <begin position="146"/>
        <end position="164"/>
    </location>
</feature>
<feature type="transmembrane region" description="Helical" evidence="6">
    <location>
        <begin position="263"/>
        <end position="281"/>
    </location>
</feature>
<keyword evidence="3 6" id="KW-0812">Transmembrane</keyword>
<feature type="transmembrane region" description="Helical" evidence="6">
    <location>
        <begin position="90"/>
        <end position="109"/>
    </location>
</feature>
<comment type="subcellular location">
    <subcellularLocation>
        <location evidence="1">Membrane</location>
        <topology evidence="1">Multi-pass membrane protein</topology>
    </subcellularLocation>
</comment>
<organism evidence="8 9">
    <name type="scientific">Nakamurella flava</name>
    <dbReference type="NCBI Taxonomy" id="2576308"/>
    <lineage>
        <taxon>Bacteria</taxon>
        <taxon>Bacillati</taxon>
        <taxon>Actinomycetota</taxon>
        <taxon>Actinomycetes</taxon>
        <taxon>Nakamurellales</taxon>
        <taxon>Nakamurellaceae</taxon>
        <taxon>Nakamurella</taxon>
    </lineage>
</organism>
<protein>
    <submittedName>
        <fullName evidence="8">DMT family transporter</fullName>
    </submittedName>
</protein>